<dbReference type="SMART" id="SM00343">
    <property type="entry name" value="ZnF_C2HC"/>
    <property type="match status" value="2"/>
</dbReference>
<evidence type="ECO:0000259" key="2">
    <source>
        <dbReference type="PROSITE" id="PS50158"/>
    </source>
</evidence>
<protein>
    <recommendedName>
        <fullName evidence="2">CCHC-type domain-containing protein</fullName>
    </recommendedName>
</protein>
<feature type="non-terminal residue" evidence="3">
    <location>
        <position position="1"/>
    </location>
</feature>
<keyword evidence="1" id="KW-0862">Zinc</keyword>
<dbReference type="EMBL" id="GL449006">
    <property type="protein sequence ID" value="EFN83522.1"/>
    <property type="molecule type" value="Genomic_DNA"/>
</dbReference>
<sequence length="64" mass="6991">CFRCLEQGHVRERCSSAVERSDLCYRCGNLGHRAKDCKAAMAHCAICAESDRPVGHKLGGPACR</sequence>
<feature type="non-terminal residue" evidence="3">
    <location>
        <position position="64"/>
    </location>
</feature>
<dbReference type="InParanoid" id="E2BLA8"/>
<evidence type="ECO:0000256" key="1">
    <source>
        <dbReference type="PROSITE-ProRule" id="PRU00047"/>
    </source>
</evidence>
<dbReference type="SUPFAM" id="SSF57756">
    <property type="entry name" value="Retrovirus zinc finger-like domains"/>
    <property type="match status" value="1"/>
</dbReference>
<dbReference type="InterPro" id="IPR001878">
    <property type="entry name" value="Znf_CCHC"/>
</dbReference>
<reference evidence="3 4" key="1">
    <citation type="journal article" date="2010" name="Science">
        <title>Genomic comparison of the ants Camponotus floridanus and Harpegnathos saltator.</title>
        <authorList>
            <person name="Bonasio R."/>
            <person name="Zhang G."/>
            <person name="Ye C."/>
            <person name="Mutti N.S."/>
            <person name="Fang X."/>
            <person name="Qin N."/>
            <person name="Donahue G."/>
            <person name="Yang P."/>
            <person name="Li Q."/>
            <person name="Li C."/>
            <person name="Zhang P."/>
            <person name="Huang Z."/>
            <person name="Berger S.L."/>
            <person name="Reinberg D."/>
            <person name="Wang J."/>
            <person name="Liebig J."/>
        </authorList>
    </citation>
    <scope>NUCLEOTIDE SEQUENCE [LARGE SCALE GENOMIC DNA]</scope>
    <source>
        <strain evidence="3 4">R22 G/1</strain>
    </source>
</reference>
<dbReference type="GO" id="GO:0008270">
    <property type="term" value="F:zinc ion binding"/>
    <property type="evidence" value="ECO:0007669"/>
    <property type="project" value="UniProtKB-KW"/>
</dbReference>
<dbReference type="PROSITE" id="PS50158">
    <property type="entry name" value="ZF_CCHC"/>
    <property type="match status" value="1"/>
</dbReference>
<dbReference type="Pfam" id="PF00098">
    <property type="entry name" value="zf-CCHC"/>
    <property type="match status" value="1"/>
</dbReference>
<evidence type="ECO:0000313" key="4">
    <source>
        <dbReference type="Proteomes" id="UP000008237"/>
    </source>
</evidence>
<organism evidence="4">
    <name type="scientific">Harpegnathos saltator</name>
    <name type="common">Jerdon's jumping ant</name>
    <dbReference type="NCBI Taxonomy" id="610380"/>
    <lineage>
        <taxon>Eukaryota</taxon>
        <taxon>Metazoa</taxon>
        <taxon>Ecdysozoa</taxon>
        <taxon>Arthropoda</taxon>
        <taxon>Hexapoda</taxon>
        <taxon>Insecta</taxon>
        <taxon>Pterygota</taxon>
        <taxon>Neoptera</taxon>
        <taxon>Endopterygota</taxon>
        <taxon>Hymenoptera</taxon>
        <taxon>Apocrita</taxon>
        <taxon>Aculeata</taxon>
        <taxon>Formicoidea</taxon>
        <taxon>Formicidae</taxon>
        <taxon>Ponerinae</taxon>
        <taxon>Ponerini</taxon>
        <taxon>Harpegnathos</taxon>
    </lineage>
</organism>
<dbReference type="Gene3D" id="4.10.60.10">
    <property type="entry name" value="Zinc finger, CCHC-type"/>
    <property type="match status" value="1"/>
</dbReference>
<keyword evidence="1" id="KW-0479">Metal-binding</keyword>
<evidence type="ECO:0000313" key="3">
    <source>
        <dbReference type="EMBL" id="EFN83522.1"/>
    </source>
</evidence>
<accession>E2BLA8</accession>
<proteinExistence type="predicted"/>
<dbReference type="Proteomes" id="UP000008237">
    <property type="component" value="Unassembled WGS sequence"/>
</dbReference>
<keyword evidence="1" id="KW-0863">Zinc-finger</keyword>
<dbReference type="InterPro" id="IPR036875">
    <property type="entry name" value="Znf_CCHC_sf"/>
</dbReference>
<name>E2BLA8_HARSA</name>
<feature type="domain" description="CCHC-type" evidence="2">
    <location>
        <begin position="24"/>
        <end position="38"/>
    </location>
</feature>
<gene>
    <name evidence="3" type="ORF">EAI_03955</name>
</gene>
<dbReference type="OrthoDB" id="7555146at2759"/>
<dbReference type="GO" id="GO:0003676">
    <property type="term" value="F:nucleic acid binding"/>
    <property type="evidence" value="ECO:0007669"/>
    <property type="project" value="InterPro"/>
</dbReference>
<dbReference type="AlphaFoldDB" id="E2BLA8"/>
<keyword evidence="4" id="KW-1185">Reference proteome</keyword>